<reference evidence="9" key="1">
    <citation type="journal article" date="2010" name="Nature">
        <title>The Amphimedon queenslandica genome and the evolution of animal complexity.</title>
        <authorList>
            <person name="Srivastava M."/>
            <person name="Simakov O."/>
            <person name="Chapman J."/>
            <person name="Fahey B."/>
            <person name="Gauthier M.E."/>
            <person name="Mitros T."/>
            <person name="Richards G.S."/>
            <person name="Conaco C."/>
            <person name="Dacre M."/>
            <person name="Hellsten U."/>
            <person name="Larroux C."/>
            <person name="Putnam N.H."/>
            <person name="Stanke M."/>
            <person name="Adamska M."/>
            <person name="Darling A."/>
            <person name="Degnan S.M."/>
            <person name="Oakley T.H."/>
            <person name="Plachetzki D.C."/>
            <person name="Zhai Y."/>
            <person name="Adamski M."/>
            <person name="Calcino A."/>
            <person name="Cummins S.F."/>
            <person name="Goodstein D.M."/>
            <person name="Harris C."/>
            <person name="Jackson D.J."/>
            <person name="Leys S.P."/>
            <person name="Shu S."/>
            <person name="Woodcroft B.J."/>
            <person name="Vervoort M."/>
            <person name="Kosik K.S."/>
            <person name="Manning G."/>
            <person name="Degnan B.M."/>
            <person name="Rokhsar D.S."/>
        </authorList>
    </citation>
    <scope>NUCLEOTIDE SEQUENCE [LARGE SCALE GENOMIC DNA]</scope>
</reference>
<comment type="cofactor">
    <cofactor evidence="1">
        <name>Ca(2+)</name>
        <dbReference type="ChEBI" id="CHEBI:29108"/>
    </cofactor>
</comment>
<dbReference type="STRING" id="400682.A0A1X7VVC3"/>
<dbReference type="Pfam" id="PF00884">
    <property type="entry name" value="Sulfatase"/>
    <property type="match status" value="1"/>
</dbReference>
<keyword evidence="3" id="KW-0479">Metal-binding</keyword>
<reference evidence="8" key="2">
    <citation type="submission" date="2017-05" db="UniProtKB">
        <authorList>
            <consortium name="EnsemblMetazoa"/>
        </authorList>
    </citation>
    <scope>IDENTIFICATION</scope>
</reference>
<keyword evidence="4" id="KW-0106">Calcium</keyword>
<evidence type="ECO:0000256" key="6">
    <source>
        <dbReference type="SAM" id="SignalP"/>
    </source>
</evidence>
<dbReference type="Proteomes" id="UP000007879">
    <property type="component" value="Unassembled WGS sequence"/>
</dbReference>
<dbReference type="Gene3D" id="3.40.720.10">
    <property type="entry name" value="Alkaline Phosphatase, subunit A"/>
    <property type="match status" value="1"/>
</dbReference>
<dbReference type="GO" id="GO:0046872">
    <property type="term" value="F:metal ion binding"/>
    <property type="evidence" value="ECO:0007669"/>
    <property type="project" value="UniProtKB-KW"/>
</dbReference>
<dbReference type="PANTHER" id="PTHR10342:SF274">
    <property type="entry name" value="ARYLSULFATASE B"/>
    <property type="match status" value="1"/>
</dbReference>
<dbReference type="PANTHER" id="PTHR10342">
    <property type="entry name" value="ARYLSULFATASE"/>
    <property type="match status" value="1"/>
</dbReference>
<comment type="similarity">
    <text evidence="2">Belongs to the sulfatase family.</text>
</comment>
<dbReference type="OMA" id="PETICHT"/>
<gene>
    <name evidence="8" type="primary">100632563</name>
</gene>
<feature type="chain" id="PRO_5010890382" description="Sulfatase N-terminal domain-containing protein" evidence="6">
    <location>
        <begin position="21"/>
        <end position="493"/>
    </location>
</feature>
<dbReference type="InParanoid" id="A0A1X7VVC3"/>
<dbReference type="InterPro" id="IPR017850">
    <property type="entry name" value="Alkaline_phosphatase_core_sf"/>
</dbReference>
<dbReference type="AlphaFoldDB" id="A0A1X7VVC3"/>
<keyword evidence="9" id="KW-1185">Reference proteome</keyword>
<dbReference type="CDD" id="cd16029">
    <property type="entry name" value="4-S"/>
    <property type="match status" value="1"/>
</dbReference>
<dbReference type="Gene3D" id="3.30.1120.10">
    <property type="match status" value="1"/>
</dbReference>
<organism evidence="8">
    <name type="scientific">Amphimedon queenslandica</name>
    <name type="common">Sponge</name>
    <dbReference type="NCBI Taxonomy" id="400682"/>
    <lineage>
        <taxon>Eukaryota</taxon>
        <taxon>Metazoa</taxon>
        <taxon>Porifera</taxon>
        <taxon>Demospongiae</taxon>
        <taxon>Heteroscleromorpha</taxon>
        <taxon>Haplosclerida</taxon>
        <taxon>Niphatidae</taxon>
        <taxon>Amphimedon</taxon>
    </lineage>
</organism>
<accession>A0A1X7VVC3</accession>
<evidence type="ECO:0000259" key="7">
    <source>
        <dbReference type="Pfam" id="PF00884"/>
    </source>
</evidence>
<dbReference type="GO" id="GO:0008484">
    <property type="term" value="F:sulfuric ester hydrolase activity"/>
    <property type="evidence" value="ECO:0007669"/>
    <property type="project" value="InterPro"/>
</dbReference>
<name>A0A1X7VVC3_AMPQE</name>
<dbReference type="eggNOG" id="KOG3867">
    <property type="taxonomic scope" value="Eukaryota"/>
</dbReference>
<dbReference type="EnsemblMetazoa" id="Aqu2.1.44287_001">
    <property type="protein sequence ID" value="Aqu2.1.44287_001"/>
    <property type="gene ID" value="Aqu2.1.44287"/>
</dbReference>
<dbReference type="InterPro" id="IPR000917">
    <property type="entry name" value="Sulfatase_N"/>
</dbReference>
<dbReference type="SUPFAM" id="SSF53649">
    <property type="entry name" value="Alkaline phosphatase-like"/>
    <property type="match status" value="1"/>
</dbReference>
<evidence type="ECO:0000313" key="9">
    <source>
        <dbReference type="Proteomes" id="UP000007879"/>
    </source>
</evidence>
<evidence type="ECO:0000256" key="5">
    <source>
        <dbReference type="ARBA" id="ARBA00023180"/>
    </source>
</evidence>
<proteinExistence type="inferred from homology"/>
<evidence type="ECO:0000256" key="3">
    <source>
        <dbReference type="ARBA" id="ARBA00022723"/>
    </source>
</evidence>
<sequence length="493" mass="55303">MSILQCLLVCVLCSCFVATAKLPNIVFVLIDDLGFADVGFRNPAISSPNFDQLAKTGLVLNRHYVFKYCSPSRASLLTGRWPHHAHQWNPLMDSTIGTNINMTMLPAKLKAANYSTHMVGKWHLGFFDPRYLPINRGFDTSTGFFGCCEDHMNEKSGCSIDYWKNNAPDPRNGTYDAYNYRDDLTDVMSNYNTENPLFLYLPLHNVHAPFQAPKEWLDIYPANSTCEKRHTLQAMISVADNVTGHLVELLKKKGIWDNTIMVISADNGGAPCAGSNYPLKGCKTTFFEGGVRSVAFVNGGLLPESRRGQSTDGFIHIADWYPTFCKLAGVDPDDSGTGKFPVDGLDVWPIITGENEKTQHEEIVLGYNFDFRRPGQGAIIVGNYKLVVGLQEIGCDSLMWSPLDYPCSNGTLGPDCDPYCLYDIVNDPTEMNDLSKKNPDMLKKLVERYNSYSKEPRHMQDQGYHSEDDLPQDPNACKYMADNGGYWRPWKNI</sequence>
<dbReference type="InterPro" id="IPR047115">
    <property type="entry name" value="ARSB"/>
</dbReference>
<dbReference type="KEGG" id="aqu:100632563"/>
<feature type="domain" description="Sulfatase N-terminal" evidence="7">
    <location>
        <begin position="23"/>
        <end position="330"/>
    </location>
</feature>
<keyword evidence="5" id="KW-0325">Glycoprotein</keyword>
<protein>
    <recommendedName>
        <fullName evidence="7">Sulfatase N-terminal domain-containing protein</fullName>
    </recommendedName>
</protein>
<evidence type="ECO:0000256" key="1">
    <source>
        <dbReference type="ARBA" id="ARBA00001913"/>
    </source>
</evidence>
<evidence type="ECO:0000256" key="2">
    <source>
        <dbReference type="ARBA" id="ARBA00008779"/>
    </source>
</evidence>
<dbReference type="EnsemblMetazoa" id="XM_003382316.2">
    <property type="protein sequence ID" value="XP_003382364.1"/>
    <property type="gene ID" value="LOC100632563"/>
</dbReference>
<feature type="signal peptide" evidence="6">
    <location>
        <begin position="1"/>
        <end position="20"/>
    </location>
</feature>
<evidence type="ECO:0000256" key="4">
    <source>
        <dbReference type="ARBA" id="ARBA00022837"/>
    </source>
</evidence>
<evidence type="ECO:0000313" key="8">
    <source>
        <dbReference type="EnsemblMetazoa" id="Aqu2.1.44287_001"/>
    </source>
</evidence>
<keyword evidence="6" id="KW-0732">Signal</keyword>
<dbReference type="OrthoDB" id="103349at2759"/>